<evidence type="ECO:0000313" key="1">
    <source>
        <dbReference type="EMBL" id="KAJ6395087.1"/>
    </source>
</evidence>
<keyword evidence="2" id="KW-1185">Reference proteome</keyword>
<proteinExistence type="predicted"/>
<accession>A0AAD6J8X4</accession>
<dbReference type="EMBL" id="JAPFFJ010000518">
    <property type="protein sequence ID" value="KAJ6395087.1"/>
    <property type="molecule type" value="Genomic_DNA"/>
</dbReference>
<evidence type="ECO:0000313" key="2">
    <source>
        <dbReference type="Proteomes" id="UP001162972"/>
    </source>
</evidence>
<sequence>MEAKELLDKAQPGGGSNRSFRVNCHSFNLSRRFTLISRETNTRKEKK</sequence>
<reference evidence="1" key="1">
    <citation type="submission" date="2022-10" db="EMBL/GenBank/DDBJ databases">
        <authorList>
            <person name="Hyden B.L."/>
            <person name="Feng K."/>
            <person name="Yates T."/>
            <person name="Jawdy S."/>
            <person name="Smart L.B."/>
            <person name="Muchero W."/>
        </authorList>
    </citation>
    <scope>NUCLEOTIDE SEQUENCE</scope>
    <source>
        <tissue evidence="1">Shoot tip</tissue>
    </source>
</reference>
<comment type="caution">
    <text evidence="1">The sequence shown here is derived from an EMBL/GenBank/DDBJ whole genome shotgun (WGS) entry which is preliminary data.</text>
</comment>
<protein>
    <submittedName>
        <fullName evidence="1">Uncharacterized protein</fullName>
    </submittedName>
</protein>
<name>A0AAD6J8X4_9ROSI</name>
<reference evidence="1" key="2">
    <citation type="journal article" date="2023" name="Int. J. Mol. Sci.">
        <title>De Novo Assembly and Annotation of 11 Diverse Shrub Willow (Salix) Genomes Reveals Novel Gene Organization in Sex-Linked Regions.</title>
        <authorList>
            <person name="Hyden B."/>
            <person name="Feng K."/>
            <person name="Yates T.B."/>
            <person name="Jawdy S."/>
            <person name="Cereghino C."/>
            <person name="Smart L.B."/>
            <person name="Muchero W."/>
        </authorList>
    </citation>
    <scope>NUCLEOTIDE SEQUENCE</scope>
    <source>
        <tissue evidence="1">Shoot tip</tissue>
    </source>
</reference>
<dbReference type="Proteomes" id="UP001162972">
    <property type="component" value="Unassembled WGS sequence"/>
</dbReference>
<organism evidence="1 2">
    <name type="scientific">Salix udensis</name>
    <dbReference type="NCBI Taxonomy" id="889485"/>
    <lineage>
        <taxon>Eukaryota</taxon>
        <taxon>Viridiplantae</taxon>
        <taxon>Streptophyta</taxon>
        <taxon>Embryophyta</taxon>
        <taxon>Tracheophyta</taxon>
        <taxon>Spermatophyta</taxon>
        <taxon>Magnoliopsida</taxon>
        <taxon>eudicotyledons</taxon>
        <taxon>Gunneridae</taxon>
        <taxon>Pentapetalae</taxon>
        <taxon>rosids</taxon>
        <taxon>fabids</taxon>
        <taxon>Malpighiales</taxon>
        <taxon>Salicaceae</taxon>
        <taxon>Saliceae</taxon>
        <taxon>Salix</taxon>
    </lineage>
</organism>
<gene>
    <name evidence="1" type="ORF">OIU84_023910</name>
</gene>
<dbReference type="AlphaFoldDB" id="A0AAD6J8X4"/>